<feature type="transmembrane region" description="Helical" evidence="1">
    <location>
        <begin position="21"/>
        <end position="42"/>
    </location>
</feature>
<organism evidence="2 3">
    <name type="scientific">Stenotrophomonas capsici</name>
    <dbReference type="NCBI Taxonomy" id="3110230"/>
    <lineage>
        <taxon>Bacteria</taxon>
        <taxon>Pseudomonadati</taxon>
        <taxon>Pseudomonadota</taxon>
        <taxon>Gammaproteobacteria</taxon>
        <taxon>Lysobacterales</taxon>
        <taxon>Lysobacteraceae</taxon>
        <taxon>Stenotrophomonas</taxon>
    </lineage>
</organism>
<protein>
    <submittedName>
        <fullName evidence="2">Low temperature requirement protein A</fullName>
    </submittedName>
</protein>
<keyword evidence="1" id="KW-0472">Membrane</keyword>
<accession>A0ABU5V7R6</accession>
<keyword evidence="3" id="KW-1185">Reference proteome</keyword>
<feature type="transmembrane region" description="Helical" evidence="1">
    <location>
        <begin position="141"/>
        <end position="158"/>
    </location>
</feature>
<gene>
    <name evidence="2" type="ORF">VA603_14600</name>
</gene>
<dbReference type="InterPro" id="IPR010640">
    <property type="entry name" value="Low_temperature_requirement_A"/>
</dbReference>
<name>A0ABU5V7R6_9GAMM</name>
<feature type="transmembrane region" description="Helical" evidence="1">
    <location>
        <begin position="236"/>
        <end position="255"/>
    </location>
</feature>
<feature type="transmembrane region" description="Helical" evidence="1">
    <location>
        <begin position="275"/>
        <end position="296"/>
    </location>
</feature>
<dbReference type="Proteomes" id="UP001301653">
    <property type="component" value="Unassembled WGS sequence"/>
</dbReference>
<evidence type="ECO:0000313" key="3">
    <source>
        <dbReference type="Proteomes" id="UP001301653"/>
    </source>
</evidence>
<comment type="caution">
    <text evidence="2">The sequence shown here is derived from an EMBL/GenBank/DDBJ whole genome shotgun (WGS) entry which is preliminary data.</text>
</comment>
<dbReference type="RefSeq" id="WP_323439282.1">
    <property type="nucleotide sequence ID" value="NZ_JAYFUH010000249.1"/>
</dbReference>
<feature type="transmembrane region" description="Helical" evidence="1">
    <location>
        <begin position="208"/>
        <end position="230"/>
    </location>
</feature>
<evidence type="ECO:0000256" key="1">
    <source>
        <dbReference type="SAM" id="Phobius"/>
    </source>
</evidence>
<dbReference type="PANTHER" id="PTHR36840">
    <property type="entry name" value="BLL5714 PROTEIN"/>
    <property type="match status" value="1"/>
</dbReference>
<dbReference type="PANTHER" id="PTHR36840:SF1">
    <property type="entry name" value="BLL5714 PROTEIN"/>
    <property type="match status" value="1"/>
</dbReference>
<evidence type="ECO:0000313" key="2">
    <source>
        <dbReference type="EMBL" id="MEA5668774.1"/>
    </source>
</evidence>
<proteinExistence type="predicted"/>
<feature type="transmembrane region" description="Helical" evidence="1">
    <location>
        <begin position="337"/>
        <end position="355"/>
    </location>
</feature>
<keyword evidence="1" id="KW-0812">Transmembrane</keyword>
<feature type="transmembrane region" description="Helical" evidence="1">
    <location>
        <begin position="311"/>
        <end position="330"/>
    </location>
</feature>
<feature type="transmembrane region" description="Helical" evidence="1">
    <location>
        <begin position="164"/>
        <end position="187"/>
    </location>
</feature>
<dbReference type="EMBL" id="JAYFUH010000249">
    <property type="protein sequence ID" value="MEA5668774.1"/>
    <property type="molecule type" value="Genomic_DNA"/>
</dbReference>
<keyword evidence="1" id="KW-1133">Transmembrane helix</keyword>
<sequence>MNTRIHSMLRVRDGHEAKVGYAELFFDLVYVFAVTQVSHFLLGNLTPLGAAQALLLWFAVWLGWQYTCWITNWFDPESPRIRRMLFGLMFVSLGMAAALPDAFGQRGLLFAGCYALMQVGRALYIRLSLGNAPLASNYTRILGWACISAVFWIAGGLQQGTPRMLLWAVAVACEYLSPMFGFPLPGLGRSNSERDWTVEGGHIVERCALFMIVALGESVLVAGATLGHAHHWDMPMLLAFTAAFAGSVAMWRVYFGVAVKEATEVIVHAPDPGRYAALFHYLHVLILAGVIVTAVGNDLVIAHPTARMDGTSLLVLVVGPALFLLGSGLYKRVIHGHYPVSHLVGLGLLAITAIVGWRFNLLVANAWTTAVLFVVTGWEQHSSANRG</sequence>
<reference evidence="2 3" key="1">
    <citation type="submission" date="2023-12" db="EMBL/GenBank/DDBJ databases">
        <title>Stenotrophomonas guangdongensis sp. nov., isolated from wilted pepper plants (Capsicum annuum).</title>
        <authorList>
            <person name="Qiu M."/>
            <person name="Li Y."/>
            <person name="Liu Q."/>
            <person name="Zhang X."/>
            <person name="Huang Y."/>
            <person name="Guo R."/>
            <person name="Hu M."/>
            <person name="Zhou J."/>
            <person name="Zhou X."/>
        </authorList>
    </citation>
    <scope>NUCLEOTIDE SEQUENCE [LARGE SCALE GENOMIC DNA]</scope>
    <source>
        <strain evidence="2 3">MH1</strain>
    </source>
</reference>
<dbReference type="Pfam" id="PF06772">
    <property type="entry name" value="LtrA"/>
    <property type="match status" value="1"/>
</dbReference>
<feature type="transmembrane region" description="Helical" evidence="1">
    <location>
        <begin position="54"/>
        <end position="73"/>
    </location>
</feature>
<feature type="transmembrane region" description="Helical" evidence="1">
    <location>
        <begin position="85"/>
        <end position="103"/>
    </location>
</feature>